<reference evidence="2 3" key="1">
    <citation type="submission" date="2024-10" db="EMBL/GenBank/DDBJ databases">
        <title>The Natural Products Discovery Center: Release of the First 8490 Sequenced Strains for Exploring Actinobacteria Biosynthetic Diversity.</title>
        <authorList>
            <person name="Kalkreuter E."/>
            <person name="Kautsar S.A."/>
            <person name="Yang D."/>
            <person name="Bader C.D."/>
            <person name="Teijaro C.N."/>
            <person name="Fluegel L."/>
            <person name="Davis C.M."/>
            <person name="Simpson J.R."/>
            <person name="Lauterbach L."/>
            <person name="Steele A.D."/>
            <person name="Gui C."/>
            <person name="Meng S."/>
            <person name="Li G."/>
            <person name="Viehrig K."/>
            <person name="Ye F."/>
            <person name="Su P."/>
            <person name="Kiefer A.F."/>
            <person name="Nichols A."/>
            <person name="Cepeda A.J."/>
            <person name="Yan W."/>
            <person name="Fan B."/>
            <person name="Jiang Y."/>
            <person name="Adhikari A."/>
            <person name="Zheng C.-J."/>
            <person name="Schuster L."/>
            <person name="Cowan T.M."/>
            <person name="Smanski M.J."/>
            <person name="Chevrette M.G."/>
            <person name="De Carvalho L.P.S."/>
            <person name="Shen B."/>
        </authorList>
    </citation>
    <scope>NUCLEOTIDE SEQUENCE [LARGE SCALE GENOMIC DNA]</scope>
    <source>
        <strain evidence="2 3">NPDC021253</strain>
    </source>
</reference>
<evidence type="ECO:0000313" key="3">
    <source>
        <dbReference type="Proteomes" id="UP001611075"/>
    </source>
</evidence>
<dbReference type="GO" id="GO:0016746">
    <property type="term" value="F:acyltransferase activity"/>
    <property type="evidence" value="ECO:0007669"/>
    <property type="project" value="UniProtKB-KW"/>
</dbReference>
<keyword evidence="3" id="KW-1185">Reference proteome</keyword>
<keyword evidence="2" id="KW-0012">Acyltransferase</keyword>
<evidence type="ECO:0000259" key="1">
    <source>
        <dbReference type="Pfam" id="PF13302"/>
    </source>
</evidence>
<feature type="domain" description="N-acetyltransferase" evidence="1">
    <location>
        <begin position="37"/>
        <end position="166"/>
    </location>
</feature>
<name>A0ABW7SI91_9ACTN</name>
<organism evidence="2 3">
    <name type="scientific">Micromonospora rubida</name>
    <dbReference type="NCBI Taxonomy" id="2697657"/>
    <lineage>
        <taxon>Bacteria</taxon>
        <taxon>Bacillati</taxon>
        <taxon>Actinomycetota</taxon>
        <taxon>Actinomycetes</taxon>
        <taxon>Micromonosporales</taxon>
        <taxon>Micromonosporaceae</taxon>
        <taxon>Micromonospora</taxon>
    </lineage>
</organism>
<gene>
    <name evidence="2" type="ORF">ACH4OY_12050</name>
</gene>
<sequence length="211" mass="23214">MSSRLRSALSLSGVPGLSCRRDPVHRVRSARLDISVARVGDLTELASLEDDETRHRNGCTLADELAALDGIDPALPVWTREYAMFVARERVTGGPAVIVTLAVTADRRMWVGGWVVADHRRRGYAREALDVVCAIVHRHLGVAELHAGRETDNVASGRWLASCGFVQADGPSTHVLPDGRSVESDWWRHTDERARRRCVSLYAPGLTILFG</sequence>
<dbReference type="SUPFAM" id="SSF55729">
    <property type="entry name" value="Acyl-CoA N-acyltransferases (Nat)"/>
    <property type="match status" value="1"/>
</dbReference>
<dbReference type="EC" id="2.3.-.-" evidence="2"/>
<evidence type="ECO:0000313" key="2">
    <source>
        <dbReference type="EMBL" id="MFI0793415.1"/>
    </source>
</evidence>
<protein>
    <submittedName>
        <fullName evidence="2">GNAT family N-acetyltransferase</fullName>
        <ecNumber evidence="2">2.3.-.-</ecNumber>
    </submittedName>
</protein>
<dbReference type="InterPro" id="IPR000182">
    <property type="entry name" value="GNAT_dom"/>
</dbReference>
<dbReference type="EMBL" id="JBIRPU010000006">
    <property type="protein sequence ID" value="MFI0793415.1"/>
    <property type="molecule type" value="Genomic_DNA"/>
</dbReference>
<dbReference type="Pfam" id="PF13302">
    <property type="entry name" value="Acetyltransf_3"/>
    <property type="match status" value="1"/>
</dbReference>
<dbReference type="RefSeq" id="WP_396678824.1">
    <property type="nucleotide sequence ID" value="NZ_JBIRPU010000006.1"/>
</dbReference>
<dbReference type="Proteomes" id="UP001611075">
    <property type="component" value="Unassembled WGS sequence"/>
</dbReference>
<dbReference type="Gene3D" id="3.40.630.30">
    <property type="match status" value="1"/>
</dbReference>
<keyword evidence="2" id="KW-0808">Transferase</keyword>
<accession>A0ABW7SI91</accession>
<comment type="caution">
    <text evidence="2">The sequence shown here is derived from an EMBL/GenBank/DDBJ whole genome shotgun (WGS) entry which is preliminary data.</text>
</comment>
<proteinExistence type="predicted"/>
<dbReference type="InterPro" id="IPR016181">
    <property type="entry name" value="Acyl_CoA_acyltransferase"/>
</dbReference>